<keyword evidence="7" id="KW-1185">Reference proteome</keyword>
<keyword evidence="2" id="KW-0274">FAD</keyword>
<dbReference type="SUPFAM" id="SSF51905">
    <property type="entry name" value="FAD/NAD(P)-binding domain"/>
    <property type="match status" value="1"/>
</dbReference>
<keyword evidence="1" id="KW-0285">Flavoprotein</keyword>
<gene>
    <name evidence="6" type="ORF">N0V89_001538</name>
</gene>
<reference evidence="6" key="1">
    <citation type="submission" date="2022-10" db="EMBL/GenBank/DDBJ databases">
        <title>Tapping the CABI collections for fungal endophytes: first genome assemblies for Collariella, Neodidymelliopsis, Ascochyta clinopodiicola, Didymella pomorum, Didymosphaeria variabile, Neocosmospora piperis and Neocucurbitaria cava.</title>
        <authorList>
            <person name="Hill R."/>
        </authorList>
    </citation>
    <scope>NUCLEOTIDE SEQUENCE</scope>
    <source>
        <strain evidence="6">IMI 356815</strain>
    </source>
</reference>
<dbReference type="OrthoDB" id="655030at2759"/>
<evidence type="ECO:0000313" key="7">
    <source>
        <dbReference type="Proteomes" id="UP001140513"/>
    </source>
</evidence>
<organism evidence="6 7">
    <name type="scientific">Didymosphaeria variabile</name>
    <dbReference type="NCBI Taxonomy" id="1932322"/>
    <lineage>
        <taxon>Eukaryota</taxon>
        <taxon>Fungi</taxon>
        <taxon>Dikarya</taxon>
        <taxon>Ascomycota</taxon>
        <taxon>Pezizomycotina</taxon>
        <taxon>Dothideomycetes</taxon>
        <taxon>Pleosporomycetidae</taxon>
        <taxon>Pleosporales</taxon>
        <taxon>Massarineae</taxon>
        <taxon>Didymosphaeriaceae</taxon>
        <taxon>Didymosphaeria</taxon>
    </lineage>
</organism>
<feature type="transmembrane region" description="Helical" evidence="4">
    <location>
        <begin position="6"/>
        <end position="25"/>
    </location>
</feature>
<keyword evidence="4" id="KW-0812">Transmembrane</keyword>
<dbReference type="InterPro" id="IPR051704">
    <property type="entry name" value="FAD_aromatic-hydroxylase"/>
</dbReference>
<dbReference type="PANTHER" id="PTHR46865:SF2">
    <property type="entry name" value="MONOOXYGENASE"/>
    <property type="match status" value="1"/>
</dbReference>
<dbReference type="InterPro" id="IPR002938">
    <property type="entry name" value="FAD-bd"/>
</dbReference>
<protein>
    <recommendedName>
        <fullName evidence="5">FAD-binding domain-containing protein</fullName>
    </recommendedName>
</protein>
<evidence type="ECO:0000256" key="3">
    <source>
        <dbReference type="ARBA" id="ARBA00023002"/>
    </source>
</evidence>
<dbReference type="PANTHER" id="PTHR46865">
    <property type="entry name" value="OXIDOREDUCTASE-RELATED"/>
    <property type="match status" value="1"/>
</dbReference>
<dbReference type="GeneID" id="80905068"/>
<dbReference type="RefSeq" id="XP_056077171.1">
    <property type="nucleotide sequence ID" value="XM_056210349.1"/>
</dbReference>
<keyword evidence="4" id="KW-1133">Transmembrane helix</keyword>
<evidence type="ECO:0000256" key="4">
    <source>
        <dbReference type="SAM" id="Phobius"/>
    </source>
</evidence>
<sequence length="428" mass="47704">MSERPLSILISGAGVAGASLALMLARQPGFKMQPIITLIERSPVPRTTGQSVDVRGPAVDVIRKLGWEQDIKARHTTEKGLAILNEKGKIVGYFPATGDVKAQSATSEYEILRGELTELLLDGVDKSKKEGVQVQVVYDEMIQSMEDRADGTGVDVHFARGKLQDQRYDVVVGADGIGSPTRSFIFGKDDKLEHVHPSGMYIAFYSVPRIPGDDEFWHWATFAPGLAIHLRPHRNNKTMGVYLTVTNAKKERNPELEDVVRADLATQKKYLHQRFQNSSCTWQLKRFLDGLDASDDFYMTHWCQVRTPQWTKGHCVTLGDAAFATMGVGTSLAMTGAYCIAGELSKITSPEEVPQALQTYQDLFKPFVAKHNVDFAFFPQLANPQTVWGNWVLHTIVWLLALLRVQKLAVWLGGGDDTQAWKLPDYGW</sequence>
<dbReference type="PRINTS" id="PR00420">
    <property type="entry name" value="RNGMNOXGNASE"/>
</dbReference>
<dbReference type="InterPro" id="IPR036188">
    <property type="entry name" value="FAD/NAD-bd_sf"/>
</dbReference>
<keyword evidence="3" id="KW-0560">Oxidoreductase</keyword>
<feature type="domain" description="FAD-binding" evidence="5">
    <location>
        <begin position="8"/>
        <end position="369"/>
    </location>
</feature>
<evidence type="ECO:0000256" key="2">
    <source>
        <dbReference type="ARBA" id="ARBA00022827"/>
    </source>
</evidence>
<comment type="caution">
    <text evidence="6">The sequence shown here is derived from an EMBL/GenBank/DDBJ whole genome shotgun (WGS) entry which is preliminary data.</text>
</comment>
<evidence type="ECO:0000313" key="6">
    <source>
        <dbReference type="EMBL" id="KAJ4360969.1"/>
    </source>
</evidence>
<evidence type="ECO:0000256" key="1">
    <source>
        <dbReference type="ARBA" id="ARBA00022630"/>
    </source>
</evidence>
<dbReference type="EMBL" id="JAPEUX010000001">
    <property type="protein sequence ID" value="KAJ4360969.1"/>
    <property type="molecule type" value="Genomic_DNA"/>
</dbReference>
<dbReference type="Gene3D" id="3.30.9.30">
    <property type="match status" value="1"/>
</dbReference>
<dbReference type="GO" id="GO:0071949">
    <property type="term" value="F:FAD binding"/>
    <property type="evidence" value="ECO:0007669"/>
    <property type="project" value="InterPro"/>
</dbReference>
<dbReference type="Pfam" id="PF01494">
    <property type="entry name" value="FAD_binding_3"/>
    <property type="match status" value="1"/>
</dbReference>
<keyword evidence="4" id="KW-0472">Membrane</keyword>
<dbReference type="GO" id="GO:0016491">
    <property type="term" value="F:oxidoreductase activity"/>
    <property type="evidence" value="ECO:0007669"/>
    <property type="project" value="UniProtKB-KW"/>
</dbReference>
<evidence type="ECO:0000259" key="5">
    <source>
        <dbReference type="Pfam" id="PF01494"/>
    </source>
</evidence>
<accession>A0A9W8XWH0</accession>
<dbReference type="AlphaFoldDB" id="A0A9W8XWH0"/>
<dbReference type="Gene3D" id="3.50.50.60">
    <property type="entry name" value="FAD/NAD(P)-binding domain"/>
    <property type="match status" value="1"/>
</dbReference>
<dbReference type="Proteomes" id="UP001140513">
    <property type="component" value="Unassembled WGS sequence"/>
</dbReference>
<proteinExistence type="predicted"/>
<name>A0A9W8XWH0_9PLEO</name>